<proteinExistence type="predicted"/>
<feature type="domain" description="Phosphatidic acid phosphatase type 2/haloperoxidase" evidence="2">
    <location>
        <begin position="298"/>
        <end position="433"/>
    </location>
</feature>
<dbReference type="PANTHER" id="PTHR34599">
    <property type="entry name" value="PEROXIDASE-RELATED"/>
    <property type="match status" value="1"/>
</dbReference>
<dbReference type="AlphaFoldDB" id="A0A918Z2D8"/>
<accession>A0A918Z2D8</accession>
<dbReference type="PANTHER" id="PTHR34599:SF1">
    <property type="entry name" value="PHOSPHATIDIC ACID PHOSPHATASE TYPE 2_HALOPEROXIDASE DOMAIN-CONTAINING PROTEIN"/>
    <property type="match status" value="1"/>
</dbReference>
<comment type="caution">
    <text evidence="3">The sequence shown here is derived from an EMBL/GenBank/DDBJ whole genome shotgun (WGS) entry which is preliminary data.</text>
</comment>
<keyword evidence="1" id="KW-1133">Transmembrane helix</keyword>
<keyword evidence="1" id="KW-0472">Membrane</keyword>
<reference evidence="3" key="1">
    <citation type="journal article" date="2014" name="Int. J. Syst. Evol. Microbiol.">
        <title>Complete genome sequence of Corynebacterium casei LMG S-19264T (=DSM 44701T), isolated from a smear-ripened cheese.</title>
        <authorList>
            <consortium name="US DOE Joint Genome Institute (JGI-PGF)"/>
            <person name="Walter F."/>
            <person name="Albersmeier A."/>
            <person name="Kalinowski J."/>
            <person name="Ruckert C."/>
        </authorList>
    </citation>
    <scope>NUCLEOTIDE SEQUENCE</scope>
    <source>
        <strain evidence="3">KCTC 32020</strain>
    </source>
</reference>
<dbReference type="SUPFAM" id="SSF48317">
    <property type="entry name" value="Acid phosphatase/Vanadium-dependent haloperoxidase"/>
    <property type="match status" value="1"/>
</dbReference>
<dbReference type="Gene3D" id="1.10.606.20">
    <property type="match status" value="1"/>
</dbReference>
<protein>
    <submittedName>
        <fullName evidence="3">Haloperoxidase</fullName>
    </submittedName>
</protein>
<dbReference type="Pfam" id="PF01569">
    <property type="entry name" value="PAP2"/>
    <property type="match status" value="1"/>
</dbReference>
<keyword evidence="1" id="KW-0812">Transmembrane</keyword>
<evidence type="ECO:0000256" key="1">
    <source>
        <dbReference type="SAM" id="Phobius"/>
    </source>
</evidence>
<evidence type="ECO:0000313" key="4">
    <source>
        <dbReference type="Proteomes" id="UP000636453"/>
    </source>
</evidence>
<dbReference type="CDD" id="cd03398">
    <property type="entry name" value="PAP2_haloperoxidase"/>
    <property type="match status" value="1"/>
</dbReference>
<evidence type="ECO:0000313" key="3">
    <source>
        <dbReference type="EMBL" id="GHE33309.1"/>
    </source>
</evidence>
<name>A0A918Z2D8_9GAMM</name>
<gene>
    <name evidence="3" type="ORF">GCM10007167_14280</name>
</gene>
<dbReference type="InterPro" id="IPR000326">
    <property type="entry name" value="PAP2/HPO"/>
</dbReference>
<dbReference type="InterPro" id="IPR036938">
    <property type="entry name" value="PAP2/HPO_sf"/>
</dbReference>
<dbReference type="Proteomes" id="UP000636453">
    <property type="component" value="Unassembled WGS sequence"/>
</dbReference>
<dbReference type="EMBL" id="BNCF01000006">
    <property type="protein sequence ID" value="GHE33309.1"/>
    <property type="molecule type" value="Genomic_DNA"/>
</dbReference>
<keyword evidence="4" id="KW-1185">Reference proteome</keyword>
<feature type="transmembrane region" description="Helical" evidence="1">
    <location>
        <begin position="21"/>
        <end position="43"/>
    </location>
</feature>
<evidence type="ECO:0000259" key="2">
    <source>
        <dbReference type="Pfam" id="PF01569"/>
    </source>
</evidence>
<dbReference type="InterPro" id="IPR052559">
    <property type="entry name" value="V-haloperoxidase"/>
</dbReference>
<sequence length="456" mass="48511">MSESGEGKQVALGGIPKPRRVLLTVGATLLVGLAALLGFAAALPSAPDPVTEWNAIAATVTGSLNRGLARQRALAMVHLAIHDACNAVRPVYASYGGPPPAPAGASVDAAIAAAAHEVLRATVERPSPTLEVAYYRALLATPPGEPRRAGVAVGREAARRILALRAQDGADRAATALPAARAAPGTWEPTPPKHLPALLPGWTRVAPFVIPRADAFRPPPPPAIGSALYARQYEEVRQIGAERSPARTPTQSDTARLWARDIGEHWNAIARAAVNSQTETRPPDPLRTWHRARLYALLNLAMADGFLSGWEAKYHYRFWRPVTAIRQGARDGNPATAGDPHWSPLLPTPEHPEYPSTHSVLSGAAAQVLRCTLGTDQARFTVEGGERLAPVVRRYGAFSQAAREVVEARIYAGAHFRAANEEGLRQGERIGAWVCERALPPLRASAPAANRGGAGR</sequence>
<organism evidence="3 4">
    <name type="scientific">Vulcaniibacterium thermophilum</name>
    <dbReference type="NCBI Taxonomy" id="1169913"/>
    <lineage>
        <taxon>Bacteria</taxon>
        <taxon>Pseudomonadati</taxon>
        <taxon>Pseudomonadota</taxon>
        <taxon>Gammaproteobacteria</taxon>
        <taxon>Lysobacterales</taxon>
        <taxon>Lysobacteraceae</taxon>
        <taxon>Vulcaniibacterium</taxon>
    </lineage>
</organism>
<reference evidence="3" key="2">
    <citation type="submission" date="2020-09" db="EMBL/GenBank/DDBJ databases">
        <authorList>
            <person name="Sun Q."/>
            <person name="Kim S."/>
        </authorList>
    </citation>
    <scope>NUCLEOTIDE SEQUENCE</scope>
    <source>
        <strain evidence="3">KCTC 32020</strain>
    </source>
</reference>